<evidence type="ECO:0000259" key="7">
    <source>
        <dbReference type="PROSITE" id="PS50290"/>
    </source>
</evidence>
<dbReference type="Pfam" id="PF00454">
    <property type="entry name" value="PI3_PI4_kinase"/>
    <property type="match status" value="1"/>
</dbReference>
<keyword evidence="9" id="KW-1185">Reference proteome</keyword>
<dbReference type="PROSITE" id="PS50290">
    <property type="entry name" value="PI3_4_KINASE_3"/>
    <property type="match status" value="1"/>
</dbReference>
<dbReference type="AlphaFoldDB" id="A0AAV3NPD8"/>
<comment type="caution">
    <text evidence="8">The sequence shown here is derived from an EMBL/GenBank/DDBJ whole genome shotgun (WGS) entry which is preliminary data.</text>
</comment>
<sequence length="105" mass="12144">MSKDENGKTLLIPIDHGYCLPDRFEDCTFEWLSWPQARVPFSLDTVEYIKSLDAEEDLALLQFYGWEVPLECARTLRISTMLLKKGIMLETISLVMNHHLDNVAL</sequence>
<dbReference type="InterPro" id="IPR044571">
    <property type="entry name" value="P4KG1-8"/>
</dbReference>
<dbReference type="GO" id="GO:0004430">
    <property type="term" value="F:1-phosphatidylinositol 4-kinase activity"/>
    <property type="evidence" value="ECO:0007669"/>
    <property type="project" value="UniProtKB-EC"/>
</dbReference>
<dbReference type="PANTHER" id="PTHR45800">
    <property type="entry name" value="PHOSPHATIDYLINOSITOL 4-KINASE GAMMA"/>
    <property type="match status" value="1"/>
</dbReference>
<organism evidence="8 9">
    <name type="scientific">Lithospermum erythrorhizon</name>
    <name type="common">Purple gromwell</name>
    <name type="synonym">Lithospermum officinale var. erythrorhizon</name>
    <dbReference type="NCBI Taxonomy" id="34254"/>
    <lineage>
        <taxon>Eukaryota</taxon>
        <taxon>Viridiplantae</taxon>
        <taxon>Streptophyta</taxon>
        <taxon>Embryophyta</taxon>
        <taxon>Tracheophyta</taxon>
        <taxon>Spermatophyta</taxon>
        <taxon>Magnoliopsida</taxon>
        <taxon>eudicotyledons</taxon>
        <taxon>Gunneridae</taxon>
        <taxon>Pentapetalae</taxon>
        <taxon>asterids</taxon>
        <taxon>lamiids</taxon>
        <taxon>Boraginales</taxon>
        <taxon>Boraginaceae</taxon>
        <taxon>Boraginoideae</taxon>
        <taxon>Lithospermeae</taxon>
        <taxon>Lithospermum</taxon>
    </lineage>
</organism>
<reference evidence="8 9" key="1">
    <citation type="submission" date="2024-01" db="EMBL/GenBank/DDBJ databases">
        <title>The complete chloroplast genome sequence of Lithospermum erythrorhizon: insights into the phylogenetic relationship among Boraginaceae species and the maternal lineages of purple gromwells.</title>
        <authorList>
            <person name="Okada T."/>
            <person name="Watanabe K."/>
        </authorList>
    </citation>
    <scope>NUCLEOTIDE SEQUENCE [LARGE SCALE GENOMIC DNA]</scope>
</reference>
<evidence type="ECO:0000256" key="6">
    <source>
        <dbReference type="ARBA" id="ARBA00022840"/>
    </source>
</evidence>
<keyword evidence="5 8" id="KW-0418">Kinase</keyword>
<proteinExistence type="inferred from homology"/>
<keyword evidence="6" id="KW-0067">ATP-binding</keyword>
<evidence type="ECO:0000256" key="1">
    <source>
        <dbReference type="ARBA" id="ARBA00008941"/>
    </source>
</evidence>
<evidence type="ECO:0000313" key="9">
    <source>
        <dbReference type="Proteomes" id="UP001454036"/>
    </source>
</evidence>
<dbReference type="GO" id="GO:0005524">
    <property type="term" value="F:ATP binding"/>
    <property type="evidence" value="ECO:0007669"/>
    <property type="project" value="UniProtKB-KW"/>
</dbReference>
<keyword evidence="4" id="KW-0547">Nucleotide-binding</keyword>
<feature type="domain" description="PI3K/PI4K catalytic" evidence="7">
    <location>
        <begin position="1"/>
        <end position="105"/>
    </location>
</feature>
<accession>A0AAV3NPD8</accession>
<dbReference type="EMBL" id="BAABME010000222">
    <property type="protein sequence ID" value="GAA0140828.1"/>
    <property type="molecule type" value="Genomic_DNA"/>
</dbReference>
<evidence type="ECO:0000256" key="4">
    <source>
        <dbReference type="ARBA" id="ARBA00022741"/>
    </source>
</evidence>
<comment type="similarity">
    <text evidence="1">Belongs to the PI3/PI4-kinase family. Type II PI4K subfamily.</text>
</comment>
<name>A0AAV3NPD8_LITER</name>
<evidence type="ECO:0000256" key="5">
    <source>
        <dbReference type="ARBA" id="ARBA00022777"/>
    </source>
</evidence>
<dbReference type="InterPro" id="IPR000403">
    <property type="entry name" value="PI3/4_kinase_cat_dom"/>
</dbReference>
<evidence type="ECO:0000313" key="8">
    <source>
        <dbReference type="EMBL" id="GAA0140828.1"/>
    </source>
</evidence>
<dbReference type="Proteomes" id="UP001454036">
    <property type="component" value="Unassembled WGS sequence"/>
</dbReference>
<evidence type="ECO:0000256" key="2">
    <source>
        <dbReference type="ARBA" id="ARBA00012169"/>
    </source>
</evidence>
<gene>
    <name evidence="8" type="ORF">LIER_02107</name>
</gene>
<dbReference type="EC" id="2.7.1.67" evidence="2"/>
<dbReference type="PANTHER" id="PTHR45800:SF4">
    <property type="entry name" value="PHOSPHATIDYLINOSITOL 4-KINASE GAMMA 3"/>
    <property type="match status" value="1"/>
</dbReference>
<keyword evidence="3" id="KW-0808">Transferase</keyword>
<protein>
    <recommendedName>
        <fullName evidence="2">1-phosphatidylinositol 4-kinase</fullName>
        <ecNumber evidence="2">2.7.1.67</ecNumber>
    </recommendedName>
</protein>
<evidence type="ECO:0000256" key="3">
    <source>
        <dbReference type="ARBA" id="ARBA00022679"/>
    </source>
</evidence>